<dbReference type="PROSITE" id="PS00723">
    <property type="entry name" value="POLYPRENYL_SYNTHASE_1"/>
    <property type="match status" value="1"/>
</dbReference>
<protein>
    <recommendedName>
        <fullName evidence="10">Geranylgeranyl pyrophosphate synthase</fullName>
    </recommendedName>
</protein>
<feature type="region of interest" description="Disordered" evidence="7">
    <location>
        <begin position="1"/>
        <end position="22"/>
    </location>
</feature>
<dbReference type="SFLD" id="SFLDS00005">
    <property type="entry name" value="Isoprenoid_Synthase_Type_I"/>
    <property type="match status" value="1"/>
</dbReference>
<comment type="similarity">
    <text evidence="2 6">Belongs to the FPP/GGPP synthase family.</text>
</comment>
<dbReference type="PANTHER" id="PTHR12001:SF85">
    <property type="entry name" value="SHORT CHAIN ISOPRENYL DIPHOSPHATE SYNTHASE"/>
    <property type="match status" value="1"/>
</dbReference>
<keyword evidence="3 6" id="KW-0808">Transferase</keyword>
<dbReference type="RefSeq" id="WP_259913065.1">
    <property type="nucleotide sequence ID" value="NZ_BAAAQA010000004.1"/>
</dbReference>
<comment type="caution">
    <text evidence="8">The sequence shown here is derived from an EMBL/GenBank/DDBJ whole genome shotgun (WGS) entry which is preliminary data.</text>
</comment>
<organism evidence="8 9">
    <name type="scientific">Kocuria atrinae</name>
    <dbReference type="NCBI Taxonomy" id="592377"/>
    <lineage>
        <taxon>Bacteria</taxon>
        <taxon>Bacillati</taxon>
        <taxon>Actinomycetota</taxon>
        <taxon>Actinomycetes</taxon>
        <taxon>Micrococcales</taxon>
        <taxon>Micrococcaceae</taxon>
        <taxon>Kocuria</taxon>
    </lineage>
</organism>
<dbReference type="InterPro" id="IPR000092">
    <property type="entry name" value="Polyprenyl_synt"/>
</dbReference>
<evidence type="ECO:0000313" key="8">
    <source>
        <dbReference type="EMBL" id="GAA2111011.1"/>
    </source>
</evidence>
<evidence type="ECO:0000256" key="5">
    <source>
        <dbReference type="ARBA" id="ARBA00022842"/>
    </source>
</evidence>
<evidence type="ECO:0000256" key="6">
    <source>
        <dbReference type="RuleBase" id="RU004466"/>
    </source>
</evidence>
<evidence type="ECO:0000256" key="7">
    <source>
        <dbReference type="SAM" id="MobiDB-lite"/>
    </source>
</evidence>
<evidence type="ECO:0000313" key="9">
    <source>
        <dbReference type="Proteomes" id="UP001500166"/>
    </source>
</evidence>
<dbReference type="InterPro" id="IPR033749">
    <property type="entry name" value="Polyprenyl_synt_CS"/>
</dbReference>
<dbReference type="Pfam" id="PF00348">
    <property type="entry name" value="polyprenyl_synt"/>
    <property type="match status" value="1"/>
</dbReference>
<evidence type="ECO:0000256" key="4">
    <source>
        <dbReference type="ARBA" id="ARBA00022723"/>
    </source>
</evidence>
<comment type="cofactor">
    <cofactor evidence="1">
        <name>Mg(2+)</name>
        <dbReference type="ChEBI" id="CHEBI:18420"/>
    </cofactor>
</comment>
<dbReference type="SUPFAM" id="SSF48576">
    <property type="entry name" value="Terpenoid synthases"/>
    <property type="match status" value="1"/>
</dbReference>
<name>A0ABN2XG01_9MICC</name>
<dbReference type="Proteomes" id="UP001500166">
    <property type="component" value="Unassembled WGS sequence"/>
</dbReference>
<dbReference type="PROSITE" id="PS00444">
    <property type="entry name" value="POLYPRENYL_SYNTHASE_2"/>
    <property type="match status" value="1"/>
</dbReference>
<keyword evidence="4" id="KW-0479">Metal-binding</keyword>
<evidence type="ECO:0008006" key="10">
    <source>
        <dbReference type="Google" id="ProtNLM"/>
    </source>
</evidence>
<accession>A0ABN2XG01</accession>
<sequence length="386" mass="41390">MTSSRLTHSHHSDPASLRRDGAVSDDHSWDAFRTAVIEELDAYFDGLKDAVTQSPGFPVLRSRVRDQVTGGKLLRPRLTHLAWRAFAGHTEPIMRGETRNIPDPDCVRLAASFELLHAALLVHDDVVDRDPVRRGRPTVGELYRRDAQNAGAPSNEAQHLGEAAAIIGGDLLLSGALQLATTCTADPARLQPVAAVVFDAVTASAAGELDDVLLSMHRYGRAHPAVQDILSMERLKTATYSFEAPLKAGALLAGADQDDAARLAQAGSRIGVAYQVVDDILGTFGDAQITGKSTEADLREGKATVLTAHGMKDQQARQVLTDFAAGRVSVGQVKTALAEAGAETSAVELATDLVAQAREALEDLPLPDEERAELDAICHYVLHRRK</sequence>
<dbReference type="InterPro" id="IPR008949">
    <property type="entry name" value="Isoprenoid_synthase_dom_sf"/>
</dbReference>
<evidence type="ECO:0000256" key="2">
    <source>
        <dbReference type="ARBA" id="ARBA00006706"/>
    </source>
</evidence>
<gene>
    <name evidence="8" type="ORF">GCM10009824_06010</name>
</gene>
<dbReference type="PANTHER" id="PTHR12001">
    <property type="entry name" value="GERANYLGERANYL PYROPHOSPHATE SYNTHASE"/>
    <property type="match status" value="1"/>
</dbReference>
<evidence type="ECO:0000256" key="3">
    <source>
        <dbReference type="ARBA" id="ARBA00022679"/>
    </source>
</evidence>
<keyword evidence="9" id="KW-1185">Reference proteome</keyword>
<proteinExistence type="inferred from homology"/>
<dbReference type="CDD" id="cd00685">
    <property type="entry name" value="Trans_IPPS_HT"/>
    <property type="match status" value="1"/>
</dbReference>
<feature type="compositionally biased region" description="Basic and acidic residues" evidence="7">
    <location>
        <begin position="10"/>
        <end position="22"/>
    </location>
</feature>
<keyword evidence="5" id="KW-0460">Magnesium</keyword>
<reference evidence="8 9" key="1">
    <citation type="journal article" date="2019" name="Int. J. Syst. Evol. Microbiol.">
        <title>The Global Catalogue of Microorganisms (GCM) 10K type strain sequencing project: providing services to taxonomists for standard genome sequencing and annotation.</title>
        <authorList>
            <consortium name="The Broad Institute Genomics Platform"/>
            <consortium name="The Broad Institute Genome Sequencing Center for Infectious Disease"/>
            <person name="Wu L."/>
            <person name="Ma J."/>
        </authorList>
    </citation>
    <scope>NUCLEOTIDE SEQUENCE [LARGE SCALE GENOMIC DNA]</scope>
    <source>
        <strain evidence="8 9">JCM 15914</strain>
    </source>
</reference>
<dbReference type="EMBL" id="BAAAQA010000004">
    <property type="protein sequence ID" value="GAA2111011.1"/>
    <property type="molecule type" value="Genomic_DNA"/>
</dbReference>
<evidence type="ECO:0000256" key="1">
    <source>
        <dbReference type="ARBA" id="ARBA00001946"/>
    </source>
</evidence>
<dbReference type="Gene3D" id="1.10.600.10">
    <property type="entry name" value="Farnesyl Diphosphate Synthase"/>
    <property type="match status" value="1"/>
</dbReference>